<name>A0A426SAU9_9ACTN</name>
<dbReference type="InterPro" id="IPR020806">
    <property type="entry name" value="PKS_PP-bd"/>
</dbReference>
<dbReference type="EMBL" id="PDES01000003">
    <property type="protein sequence ID" value="RRQ87726.1"/>
    <property type="molecule type" value="Genomic_DNA"/>
</dbReference>
<keyword evidence="2" id="KW-0597">Phosphoprotein</keyword>
<keyword evidence="5" id="KW-1185">Reference proteome</keyword>
<dbReference type="SUPFAM" id="SSF47336">
    <property type="entry name" value="ACP-like"/>
    <property type="match status" value="1"/>
</dbReference>
<comment type="caution">
    <text evidence="4">The sequence shown here is derived from an EMBL/GenBank/DDBJ whole genome shotgun (WGS) entry which is preliminary data.</text>
</comment>
<dbReference type="AlphaFoldDB" id="A0A426SAU9"/>
<dbReference type="InterPro" id="IPR009081">
    <property type="entry name" value="PP-bd_ACP"/>
</dbReference>
<gene>
    <name evidence="4" type="ORF">CQW44_06720</name>
</gene>
<evidence type="ECO:0000259" key="3">
    <source>
        <dbReference type="PROSITE" id="PS50075"/>
    </source>
</evidence>
<sequence length="89" mass="9396">MTTTASPHTPDSTVDWVVGFIAELLDVSPDQIDPATELGLLGVDSATTLVICAKARDELGVPLRPKEVFDHFTADALAGHLAARLRTGV</sequence>
<evidence type="ECO:0000313" key="5">
    <source>
        <dbReference type="Proteomes" id="UP000276379"/>
    </source>
</evidence>
<dbReference type="Proteomes" id="UP000276379">
    <property type="component" value="Unassembled WGS sequence"/>
</dbReference>
<dbReference type="GO" id="GO:0017000">
    <property type="term" value="P:antibiotic biosynthetic process"/>
    <property type="evidence" value="ECO:0007669"/>
    <property type="project" value="UniProtKB-ARBA"/>
</dbReference>
<proteinExistence type="predicted"/>
<feature type="domain" description="Carrier" evidence="3">
    <location>
        <begin position="11"/>
        <end position="85"/>
    </location>
</feature>
<evidence type="ECO:0000313" key="4">
    <source>
        <dbReference type="EMBL" id="RRQ87726.1"/>
    </source>
</evidence>
<dbReference type="Pfam" id="PF00550">
    <property type="entry name" value="PP-binding"/>
    <property type="match status" value="1"/>
</dbReference>
<protein>
    <submittedName>
        <fullName evidence="4">Phosphopantetheine-binding protein</fullName>
    </submittedName>
</protein>
<keyword evidence="1" id="KW-0596">Phosphopantetheine</keyword>
<evidence type="ECO:0000256" key="2">
    <source>
        <dbReference type="ARBA" id="ARBA00022553"/>
    </source>
</evidence>
<dbReference type="PROSITE" id="PS50075">
    <property type="entry name" value="CARRIER"/>
    <property type="match status" value="1"/>
</dbReference>
<accession>A0A426SAU9</accession>
<dbReference type="GO" id="GO:0031177">
    <property type="term" value="F:phosphopantetheine binding"/>
    <property type="evidence" value="ECO:0007669"/>
    <property type="project" value="InterPro"/>
</dbReference>
<dbReference type="SMART" id="SM00823">
    <property type="entry name" value="PKS_PP"/>
    <property type="match status" value="1"/>
</dbReference>
<dbReference type="InterPro" id="IPR036736">
    <property type="entry name" value="ACP-like_sf"/>
</dbReference>
<evidence type="ECO:0000256" key="1">
    <source>
        <dbReference type="ARBA" id="ARBA00022450"/>
    </source>
</evidence>
<reference evidence="4 5" key="1">
    <citation type="submission" date="2017-10" db="EMBL/GenBank/DDBJ databases">
        <title>Draft genome of actinobacteria isolated from guarana (Paullinia cupana (Mart.) Ducke.</title>
        <authorList>
            <person name="Siqueira K.A."/>
            <person name="Liotti R.G."/>
            <person name="Mendes T.A."/>
            <person name="Soares M.A."/>
        </authorList>
    </citation>
    <scope>NUCLEOTIDE SEQUENCE [LARGE SCALE GENOMIC DNA]</scope>
    <source>
        <strain evidence="4 5">199</strain>
    </source>
</reference>
<organism evidence="4 5">
    <name type="scientific">Streptomyces griseofuscus</name>
    <dbReference type="NCBI Taxonomy" id="146922"/>
    <lineage>
        <taxon>Bacteria</taxon>
        <taxon>Bacillati</taxon>
        <taxon>Actinomycetota</taxon>
        <taxon>Actinomycetes</taxon>
        <taxon>Kitasatosporales</taxon>
        <taxon>Streptomycetaceae</taxon>
        <taxon>Streptomyces</taxon>
    </lineage>
</organism>
<dbReference type="Gene3D" id="1.10.1200.10">
    <property type="entry name" value="ACP-like"/>
    <property type="match status" value="1"/>
</dbReference>
<dbReference type="RefSeq" id="WP_125207498.1">
    <property type="nucleotide sequence ID" value="NZ_PDER01000001.1"/>
</dbReference>